<sequence>MFVKETQPNMITISLNRTKVWKECHYDQFLTTDAMMIPVQGNYQNLTWNRLVDNYPQMLEIVANSSANIQGPVNVTPLQTIPSNVTIVYALYFSYQQQALTTVELSLILVPKDFNEALLLNLTKKMEGMAVNMVKDKEKKYKPTNTRTNVWCSNCPQDSLINQVECVQAVLTKSQQKGQGPIQHLDEHDTKGQFDPIIRTSNLGPVMGLLPSMRYDSVGQPNGVPIMEASVPF</sequence>
<proteinExistence type="predicted"/>
<evidence type="ECO:0000313" key="1">
    <source>
        <dbReference type="EMBL" id="EDQ49260.1"/>
    </source>
</evidence>
<organism>
    <name type="scientific">Physcomitrium patens</name>
    <name type="common">Spreading-leaved earth moss</name>
    <name type="synonym">Physcomitrella patens</name>
    <dbReference type="NCBI Taxonomy" id="3218"/>
    <lineage>
        <taxon>Eukaryota</taxon>
        <taxon>Viridiplantae</taxon>
        <taxon>Streptophyta</taxon>
        <taxon>Embryophyta</taxon>
        <taxon>Bryophyta</taxon>
        <taxon>Bryophytina</taxon>
        <taxon>Bryopsida</taxon>
        <taxon>Funariidae</taxon>
        <taxon>Funariales</taxon>
        <taxon>Funariaceae</taxon>
        <taxon>Physcomitrium</taxon>
    </lineage>
</organism>
<dbReference type="EMBL" id="DS545416">
    <property type="protein sequence ID" value="EDQ49260.1"/>
    <property type="molecule type" value="Genomic_DNA"/>
</dbReference>
<gene>
    <name evidence="1" type="ORF">PHYPADRAFT_102229</name>
</gene>
<accession>A9U4Z2</accession>
<dbReference type="AlphaFoldDB" id="A9U4Z2"/>
<name>A9U4Z2_PHYPA</name>
<reference evidence="1" key="1">
    <citation type="journal article" date="2008" name="Science">
        <title>The Physcomitrella genome reveals evolutionary insights into the conquest of land by plants.</title>
        <authorList>
            <person name="Rensing S."/>
            <person name="Lang D."/>
            <person name="Zimmer A."/>
            <person name="Terry A."/>
            <person name="Salamov A."/>
            <person name="Shapiro H."/>
            <person name="Nishiyama T."/>
            <person name="Perroud P.-F."/>
            <person name="Lindquist E."/>
            <person name="Kamisugi Y."/>
            <person name="Tanahashi T."/>
            <person name="Sakakibara K."/>
            <person name="Fujita T."/>
            <person name="Oishi K."/>
            <person name="Shin-I T."/>
            <person name="Kuroki Y."/>
            <person name="Toyoda A."/>
            <person name="Suzuki Y."/>
            <person name="Hashimoto A."/>
            <person name="Yamaguchi K."/>
            <person name="Sugano A."/>
            <person name="Kohara Y."/>
            <person name="Fujiyama A."/>
            <person name="Anterola A."/>
            <person name="Aoki S."/>
            <person name="Ashton N."/>
            <person name="Barbazuk W.B."/>
            <person name="Barker E."/>
            <person name="Bennetzen J."/>
            <person name="Bezanilla M."/>
            <person name="Blankenship R."/>
            <person name="Cho S.H."/>
            <person name="Dutcher S."/>
            <person name="Estelle M."/>
            <person name="Fawcett J.A."/>
            <person name="Gundlach H."/>
            <person name="Hanada K."/>
            <person name="Heyl A."/>
            <person name="Hicks K.A."/>
            <person name="Hugh J."/>
            <person name="Lohr M."/>
            <person name="Mayer K."/>
            <person name="Melkozernov A."/>
            <person name="Murata T."/>
            <person name="Nelson D."/>
            <person name="Pils B."/>
            <person name="Prigge M."/>
            <person name="Reiss B."/>
            <person name="Renner T."/>
            <person name="Rombauts S."/>
            <person name="Rushton P."/>
            <person name="Sanderfoot A."/>
            <person name="Schween G."/>
            <person name="Shiu S.-H."/>
            <person name="Stueber K."/>
            <person name="Theodoulou F.L."/>
            <person name="Tu H."/>
            <person name="Van de Peer Y."/>
            <person name="Verrier P.J."/>
            <person name="Waters E."/>
            <person name="Wood A."/>
            <person name="Yang L."/>
            <person name="Cove D."/>
            <person name="Cuming A."/>
            <person name="Hasebe M."/>
            <person name="Lucas S."/>
            <person name="Mishler D.B."/>
            <person name="Reski R."/>
            <person name="Grigoriev I."/>
            <person name="Quatrano R.S."/>
            <person name="Boore J.L."/>
        </authorList>
    </citation>
    <scope>NUCLEOTIDE SEQUENCE [LARGE SCALE GENOMIC DNA]</scope>
</reference>
<protein>
    <submittedName>
        <fullName evidence="1">Predicted protein</fullName>
    </submittedName>
</protein>